<organism evidence="2 3">
    <name type="scientific">Roseovarius spongiae</name>
    <dbReference type="NCBI Taxonomy" id="2320272"/>
    <lineage>
        <taxon>Bacteria</taxon>
        <taxon>Pseudomonadati</taxon>
        <taxon>Pseudomonadota</taxon>
        <taxon>Alphaproteobacteria</taxon>
        <taxon>Rhodobacterales</taxon>
        <taxon>Roseobacteraceae</taxon>
        <taxon>Roseovarius</taxon>
    </lineage>
</organism>
<comment type="caution">
    <text evidence="2">The sequence shown here is derived from an EMBL/GenBank/DDBJ whole genome shotgun (WGS) entry which is preliminary data.</text>
</comment>
<sequence>MANVAALWRHPIKSHGREALQSVELTAGGTLPWDRRWAVSHEATRAEPGEWGPSANWTIAAKVLPLMAITATSDEAAGTVTLRHPERPDLTFDPDTEVDAFLEWEKPLLPENRAQSTGIVRARERAMTDTEFPSVSILNLASSTDLGMHMGQALSPHRWRCNIHLEGLAPWEENGWIGKTLRIGEAEFEVREPIERCRATTADPETGRADGDTLKALNANFGNQNCGVYTFVTKGGRVSVGDEIELP</sequence>
<evidence type="ECO:0000259" key="1">
    <source>
        <dbReference type="PROSITE" id="PS51340"/>
    </source>
</evidence>
<dbReference type="OrthoDB" id="581532at2"/>
<gene>
    <name evidence="2" type="ORF">D6850_15230</name>
</gene>
<dbReference type="AlphaFoldDB" id="A0A3A8AS24"/>
<dbReference type="GO" id="GO:0030170">
    <property type="term" value="F:pyridoxal phosphate binding"/>
    <property type="evidence" value="ECO:0007669"/>
    <property type="project" value="InterPro"/>
</dbReference>
<dbReference type="PROSITE" id="PS51340">
    <property type="entry name" value="MOSC"/>
    <property type="match status" value="1"/>
</dbReference>
<dbReference type="InterPro" id="IPR005303">
    <property type="entry name" value="MOCOS_middle"/>
</dbReference>
<dbReference type="SUPFAM" id="SSF50800">
    <property type="entry name" value="PK beta-barrel domain-like"/>
    <property type="match status" value="1"/>
</dbReference>
<dbReference type="InterPro" id="IPR011037">
    <property type="entry name" value="Pyrv_Knase-like_insert_dom_sf"/>
</dbReference>
<dbReference type="RefSeq" id="WP_121168475.1">
    <property type="nucleotide sequence ID" value="NZ_RAPE01000005.1"/>
</dbReference>
<dbReference type="GO" id="GO:0030151">
    <property type="term" value="F:molybdenum ion binding"/>
    <property type="evidence" value="ECO:0007669"/>
    <property type="project" value="InterPro"/>
</dbReference>
<feature type="domain" description="MOSC" evidence="1">
    <location>
        <begin position="106"/>
        <end position="247"/>
    </location>
</feature>
<evidence type="ECO:0000313" key="2">
    <source>
        <dbReference type="EMBL" id="RKF12861.1"/>
    </source>
</evidence>
<dbReference type="GO" id="GO:0003824">
    <property type="term" value="F:catalytic activity"/>
    <property type="evidence" value="ECO:0007669"/>
    <property type="project" value="InterPro"/>
</dbReference>
<dbReference type="InterPro" id="IPR005302">
    <property type="entry name" value="MoCF_Sase_C"/>
</dbReference>
<dbReference type="EMBL" id="RAPE01000005">
    <property type="protein sequence ID" value="RKF12861.1"/>
    <property type="molecule type" value="Genomic_DNA"/>
</dbReference>
<proteinExistence type="predicted"/>
<name>A0A3A8AS24_9RHOB</name>
<dbReference type="Gene3D" id="2.40.33.20">
    <property type="entry name" value="PK beta-barrel domain-like"/>
    <property type="match status" value="1"/>
</dbReference>
<dbReference type="Proteomes" id="UP000281128">
    <property type="component" value="Unassembled WGS sequence"/>
</dbReference>
<protein>
    <submittedName>
        <fullName evidence="2">MOSC domain-containing protein</fullName>
    </submittedName>
</protein>
<dbReference type="Pfam" id="PF03476">
    <property type="entry name" value="MOSC_N"/>
    <property type="match status" value="1"/>
</dbReference>
<evidence type="ECO:0000313" key="3">
    <source>
        <dbReference type="Proteomes" id="UP000281128"/>
    </source>
</evidence>
<keyword evidence="3" id="KW-1185">Reference proteome</keyword>
<accession>A0A3A8AS24</accession>
<dbReference type="Pfam" id="PF03473">
    <property type="entry name" value="MOSC"/>
    <property type="match status" value="1"/>
</dbReference>
<reference evidence="2 3" key="1">
    <citation type="submission" date="2018-09" db="EMBL/GenBank/DDBJ databases">
        <title>Roseovarius spongiae sp. nov., isolated from a marine sponge.</title>
        <authorList>
            <person name="Zhuang L."/>
            <person name="Luo L."/>
        </authorList>
    </citation>
    <scope>NUCLEOTIDE SEQUENCE [LARGE SCALE GENOMIC DNA]</scope>
    <source>
        <strain evidence="2 3">HN-E21</strain>
    </source>
</reference>